<evidence type="ECO:0000313" key="2">
    <source>
        <dbReference type="EMBL" id="CUN97742.1"/>
    </source>
</evidence>
<dbReference type="EMBL" id="CYZX01000004">
    <property type="protein sequence ID" value="CUN97742.1"/>
    <property type="molecule type" value="Genomic_DNA"/>
</dbReference>
<proteinExistence type="predicted"/>
<dbReference type="OrthoDB" id="1938012at2"/>
<evidence type="ECO:0000313" key="3">
    <source>
        <dbReference type="Proteomes" id="UP000095594"/>
    </source>
</evidence>
<protein>
    <submittedName>
        <fullName evidence="2">Uncharacterized protein</fullName>
    </submittedName>
</protein>
<feature type="region of interest" description="Disordered" evidence="1">
    <location>
        <begin position="1"/>
        <end position="20"/>
    </location>
</feature>
<feature type="region of interest" description="Disordered" evidence="1">
    <location>
        <begin position="83"/>
        <end position="126"/>
    </location>
</feature>
<name>A0A174B9R9_9CLOT</name>
<reference evidence="2 3" key="1">
    <citation type="submission" date="2015-09" db="EMBL/GenBank/DDBJ databases">
        <authorList>
            <consortium name="Pathogen Informatics"/>
        </authorList>
    </citation>
    <scope>NUCLEOTIDE SEQUENCE [LARGE SCALE GENOMIC DNA]</scope>
    <source>
        <strain evidence="2 3">2789STDY5834856</strain>
    </source>
</reference>
<sequence>MDSNKTNKTNKNKKDNDLTFAPMNIQDALKPANFPTPNISGGPMSNGTMYMCFPAPSINMMNPAMNNENKPSTVPLTPYPSNIPDIEQTQTLPSTNTNNSNNTTNKVPSSFPTESSNLEYPSEVNSEDLYSYNKPRLNDNYDKNSVNPLDIVRNFTLEDISLSNDYRGDNKESEVDKIFKKIEDNNSVVLATMKAYRIPYPIAKLLIKNIIKLTLEYEGR</sequence>
<feature type="compositionally biased region" description="Low complexity" evidence="1">
    <location>
        <begin position="94"/>
        <end position="105"/>
    </location>
</feature>
<dbReference type="Proteomes" id="UP000095594">
    <property type="component" value="Unassembled WGS sequence"/>
</dbReference>
<dbReference type="AlphaFoldDB" id="A0A174B9R9"/>
<dbReference type="RefSeq" id="WP_055264053.1">
    <property type="nucleotide sequence ID" value="NZ_CABIXQ010000004.1"/>
</dbReference>
<evidence type="ECO:0000256" key="1">
    <source>
        <dbReference type="SAM" id="MobiDB-lite"/>
    </source>
</evidence>
<feature type="compositionally biased region" description="Polar residues" evidence="1">
    <location>
        <begin position="106"/>
        <end position="119"/>
    </location>
</feature>
<accession>A0A174B9R9</accession>
<gene>
    <name evidence="2" type="ORF">ERS852471_00746</name>
</gene>
<organism evidence="2 3">
    <name type="scientific">Clostridium disporicum</name>
    <dbReference type="NCBI Taxonomy" id="84024"/>
    <lineage>
        <taxon>Bacteria</taxon>
        <taxon>Bacillati</taxon>
        <taxon>Bacillota</taxon>
        <taxon>Clostridia</taxon>
        <taxon>Eubacteriales</taxon>
        <taxon>Clostridiaceae</taxon>
        <taxon>Clostridium</taxon>
    </lineage>
</organism>